<name>A0A7J0HD92_9ERIC</name>
<evidence type="ECO:0000313" key="2">
    <source>
        <dbReference type="EMBL" id="GFZ21083.1"/>
    </source>
</evidence>
<dbReference type="EMBL" id="BJWL01000029">
    <property type="protein sequence ID" value="GFZ21083.1"/>
    <property type="molecule type" value="Genomic_DNA"/>
</dbReference>
<organism evidence="2 3">
    <name type="scientific">Actinidia rufa</name>
    <dbReference type="NCBI Taxonomy" id="165716"/>
    <lineage>
        <taxon>Eukaryota</taxon>
        <taxon>Viridiplantae</taxon>
        <taxon>Streptophyta</taxon>
        <taxon>Embryophyta</taxon>
        <taxon>Tracheophyta</taxon>
        <taxon>Spermatophyta</taxon>
        <taxon>Magnoliopsida</taxon>
        <taxon>eudicotyledons</taxon>
        <taxon>Gunneridae</taxon>
        <taxon>Pentapetalae</taxon>
        <taxon>asterids</taxon>
        <taxon>Ericales</taxon>
        <taxon>Actinidiaceae</taxon>
        <taxon>Actinidia</taxon>
    </lineage>
</organism>
<comment type="caution">
    <text evidence="2">The sequence shown here is derived from an EMBL/GenBank/DDBJ whole genome shotgun (WGS) entry which is preliminary data.</text>
</comment>
<accession>A0A7J0HD92</accession>
<dbReference type="Proteomes" id="UP000585474">
    <property type="component" value="Unassembled WGS sequence"/>
</dbReference>
<gene>
    <name evidence="2" type="ORF">Acr_29g0002450</name>
</gene>
<dbReference type="AlphaFoldDB" id="A0A7J0HD92"/>
<keyword evidence="3" id="KW-1185">Reference proteome</keyword>
<protein>
    <submittedName>
        <fullName evidence="2">Uncharacterized protein</fullName>
    </submittedName>
</protein>
<evidence type="ECO:0000313" key="3">
    <source>
        <dbReference type="Proteomes" id="UP000585474"/>
    </source>
</evidence>
<feature type="region of interest" description="Disordered" evidence="1">
    <location>
        <begin position="1"/>
        <end position="41"/>
    </location>
</feature>
<evidence type="ECO:0000256" key="1">
    <source>
        <dbReference type="SAM" id="MobiDB-lite"/>
    </source>
</evidence>
<sequence>MRASLKKLRGFALHRNGEARERSGRHTEARERSERRLQQPVPQLDELSRASQNNVKMALKVYFWFQRVSHLGPWRIRACGADARHQMALVIREERVSK</sequence>
<reference evidence="2 3" key="1">
    <citation type="submission" date="2019-07" db="EMBL/GenBank/DDBJ databases">
        <title>De Novo Assembly of kiwifruit Actinidia rufa.</title>
        <authorList>
            <person name="Sugita-Konishi S."/>
            <person name="Sato K."/>
            <person name="Mori E."/>
            <person name="Abe Y."/>
            <person name="Kisaki G."/>
            <person name="Hamano K."/>
            <person name="Suezawa K."/>
            <person name="Otani M."/>
            <person name="Fukuda T."/>
            <person name="Manabe T."/>
            <person name="Gomi K."/>
            <person name="Tabuchi M."/>
            <person name="Akimitsu K."/>
            <person name="Kataoka I."/>
        </authorList>
    </citation>
    <scope>NUCLEOTIDE SEQUENCE [LARGE SCALE GENOMIC DNA]</scope>
    <source>
        <strain evidence="3">cv. Fuchu</strain>
    </source>
</reference>
<feature type="compositionally biased region" description="Basic and acidic residues" evidence="1">
    <location>
        <begin position="15"/>
        <end position="37"/>
    </location>
</feature>
<proteinExistence type="predicted"/>